<keyword evidence="2" id="KW-1185">Reference proteome</keyword>
<protein>
    <submittedName>
        <fullName evidence="1">Uncharacterized protein</fullName>
    </submittedName>
</protein>
<organism evidence="1 2">
    <name type="scientific">Maribacter vaceletii</name>
    <dbReference type="NCBI Taxonomy" id="1206816"/>
    <lineage>
        <taxon>Bacteria</taxon>
        <taxon>Pseudomonadati</taxon>
        <taxon>Bacteroidota</taxon>
        <taxon>Flavobacteriia</taxon>
        <taxon>Flavobacteriales</taxon>
        <taxon>Flavobacteriaceae</taxon>
        <taxon>Maribacter</taxon>
    </lineage>
</organism>
<dbReference type="Proteomes" id="UP000269412">
    <property type="component" value="Unassembled WGS sequence"/>
</dbReference>
<accession>A0A495E976</accession>
<dbReference type="RefSeq" id="WP_121066976.1">
    <property type="nucleotide sequence ID" value="NZ_RBIQ01000008.1"/>
</dbReference>
<gene>
    <name evidence="1" type="ORF">CLV91_1936</name>
</gene>
<sequence>MLLKNNRETHLNSEIEIGDSLVRVERSYRNIVHLKSKLTSYSYEPRTYKLFEELEDLKLHLELLHLSHLELIDTLKNPINFVEARLQQVNELLDKSIVVEEGVANYISSAK</sequence>
<name>A0A495E976_9FLAO</name>
<evidence type="ECO:0000313" key="1">
    <source>
        <dbReference type="EMBL" id="RKR13221.1"/>
    </source>
</evidence>
<dbReference type="AlphaFoldDB" id="A0A495E976"/>
<evidence type="ECO:0000313" key="2">
    <source>
        <dbReference type="Proteomes" id="UP000269412"/>
    </source>
</evidence>
<comment type="caution">
    <text evidence="1">The sequence shown here is derived from an EMBL/GenBank/DDBJ whole genome shotgun (WGS) entry which is preliminary data.</text>
</comment>
<reference evidence="1 2" key="1">
    <citation type="submission" date="2018-10" db="EMBL/GenBank/DDBJ databases">
        <title>Genomic Encyclopedia of Archaeal and Bacterial Type Strains, Phase II (KMG-II): from individual species to whole genera.</title>
        <authorList>
            <person name="Goeker M."/>
        </authorList>
    </citation>
    <scope>NUCLEOTIDE SEQUENCE [LARGE SCALE GENOMIC DNA]</scope>
    <source>
        <strain evidence="1 2">DSM 25230</strain>
    </source>
</reference>
<proteinExistence type="predicted"/>
<dbReference type="EMBL" id="RBIQ01000008">
    <property type="protein sequence ID" value="RKR13221.1"/>
    <property type="molecule type" value="Genomic_DNA"/>
</dbReference>